<evidence type="ECO:0000259" key="6">
    <source>
        <dbReference type="PROSITE" id="PS50075"/>
    </source>
</evidence>
<feature type="domain" description="Carrier" evidence="6">
    <location>
        <begin position="1009"/>
        <end position="1083"/>
    </location>
</feature>
<dbReference type="CDD" id="cd19531">
    <property type="entry name" value="LCL_NRPS-like"/>
    <property type="match status" value="1"/>
</dbReference>
<dbReference type="OrthoDB" id="2472181at2"/>
<sequence>MSSELPKRETGRGAKLLRDRLRQRSGESTSSDPIVPVAARTGTVPLSFGQRRLWVLDQLRPGSTEYLMPMAFRLRGDISGLDLRGALTELIRRREILRTRYTVDDAGNPVQTIDPPYEVELTHTDLTGASDDELDALLHTDLSRPIDLATGPVLRARLIRLGEREHVLSLVLHHIAADGWSGSLLAGELAALCAGEDLPEPTLQYADFAIWQRAHASGEWWERGMDYWVRQLRDLPELELPTDRPRPAVWDPAGATVTFHIPTDLAAASARLAGEHRATVFMTYLAAFWALLHRYTGQTDFAVGSPVAGRTRAETHDVIGFFLNTLVLRADVTGDLSFRDLLQRARTTALDAYEHQDVPFERVVDAMGVARDLSTHPLVGVNFILQNNEPFRFEAGAVTGELVPVEQRQAQFDLTWTLEEQPDGSVLGHVTYAHALFDRDTAERMGTHYVHLLRAAVSRPDTRIGDLPLLDEAETRHLLRPALMVAESSPCLHDRFAEQARLRPDATALVFRGERLSYSELDTRANRLAHRLRSLGVGREDLVGICLHRGTDMIIAILAVLKAGAAYLPMDPAHPVERIGFMISDAAVKVLLTQRDLRELVSASEAPVIVLDDPEERGRTALFSERAPTVASHPDDLAYVIYTSGSTGRPKGVQVSHANVVRLLTANEEEYRFGPLDVWPLFHSYAFDVSVWEIWGAFLYGGRLVVVPHDVTRSPWDFARLLADEGVTVLNQTPSAFGNLIELVRRDDPVLDRLSLRLVIFAGEKLDVGQLKPWWDRFGDRKPLLVNKYGITEITVHATYRALGIEDLEGERSPIGRPIRDLTLYVLDDRLRPVPVGVPGEIYVGGPGVTRGYLNRPALTAQRFVPDPYGPPGSRLYRSGDKAKVLANGDIAFLGRFDNQVKIRGFRVELGEVEACLADHPDLKAAVVTVHRSDAGTNELVAYVVPKDGVTVSAPEIRAALAERLPAYMVPGIVMTVPKFPLTANGKLDMAALPRPDRSAQDPNEAFVAPRNETERALAEIWAEVLGVRRVGIHDNFFAFGGDSIHAVRLVGRMRSRGFDYAVQDLFRHQSIAELVGSGAGSGADEGGIAPFALISEEQRAELPDTVVDAYPMSRVQAGMVYEMLADSDRSNYHNVTSYLIRDDGEFDPEALHGAVRQVVANHEVLRTSFDLATSLQWVHAAAEPEFGHEDLRSLSEAEQRARMDEFRGRERARLFDLSKAPLIRVHAHRVADDRFFLTLTEHHAVLDGWSHNSVISELVAGYRALRDGGEPPAAPATAVRFADFIDQELKSLAGTADRQFWAEQLKDSTKLVIPPSWADPDGPGDYHLRVPYGHLRDRLQDLALAAGASLKSVLLAAHLAVCRTFAEGDGFHSGLLCNGRTEAEGGDQVRGMFLNPVPFVAPSGARTWRELVQAVFAQEVALWPHRRYPMPQLQVEFGKGDRLIEVAFNYLDFHVLDRTAVDTSASIDIALNEFPLCVLTEDGDLVLIAKSEWIGEKYTALLARMFERVLELMATNPDGSTAVSLLPEDERSRLLTEGNDNWEDPPDLTVPEHIVRHAAHSPDAVAVESGAERLTYRQLWRRANAFGERLHAAGVRRGQLVGLCLPQRTDLVAAALGVVNLGAAYVPVDPDHPDERVTSILRDAGVRVVVADRDFPDPLVTIRPSSVPESGGEAGETELPPACSPHPEDLVYVVHTSGSSGRPKGVMVRHLALAERVRSMTRDMDLGPDDVVVSVVPTVTDVWQMDMFVALAAGSRLVLAGIDYARDPVSLAALLRSSGATLMQASPTTWRMLDESGWVAPPGFHRVSGGEALGAELVDRFGNTETGVWDMYGPAEVTMFCFGSRYTASSGAQWVPATNTVAYVLDDDLEPVPVGVPGQIFVGGTGLARGYLGRPAATAAAFLPDHLTGVPGGRMYATGDIGRRLPDGRIEVLGRRDHQVKIRGFRVELGEVEAALVAHPGVRAAVVHPVTDSEGVKRLAAYLIPNGDPVPPAELAAFLTRTLPGYMVPTYFLSLDAFPRLANGKVNRDALPVPDGGRPDAVSPYRPPEGELEERIAEVWAEVLGLERVGRDDDFYALGGHSLLTMRIIARLSRQYGITLGFRDFLRHRTVRGLAEAVAVPDPRSSLLWLGNTGTATPLFCVHPGGGSAHWYRELAEVYTARRPLAAFEWSGTNGEEAAPSSLADVAARYVAELKEVRPAGPCPILGWCGSSGIAWEMARRLHAEGREPQLILIDPIEYPSTRVNPLAENVALLRRAESLLDVVREEEPEGARRDSVRAELIQLLSVITDDGTTVFDPDELDLDLVHGWADRLRSWREMAELRLRYRFPEYAGSVHILVCEELLRGGYEDIVGQSFDSYLDHWRGLAGGGVRVRSIPGNHRTALLPPHVSTLADTVAAIIDGSDTVEG</sequence>
<dbReference type="SUPFAM" id="SSF52777">
    <property type="entry name" value="CoA-dependent acyltransferases"/>
    <property type="match status" value="4"/>
</dbReference>
<dbReference type="InterPro" id="IPR036736">
    <property type="entry name" value="ACP-like_sf"/>
</dbReference>
<dbReference type="InterPro" id="IPR001031">
    <property type="entry name" value="Thioesterase"/>
</dbReference>
<dbReference type="STRING" id="928724.SacglDRAFT_02081"/>
<dbReference type="GO" id="GO:0009239">
    <property type="term" value="P:enterobactin biosynthetic process"/>
    <property type="evidence" value="ECO:0007669"/>
    <property type="project" value="TreeGrafter"/>
</dbReference>
<dbReference type="GO" id="GO:0047527">
    <property type="term" value="F:2,3-dihydroxybenzoate-serine ligase activity"/>
    <property type="evidence" value="ECO:0007669"/>
    <property type="project" value="TreeGrafter"/>
</dbReference>
<feature type="region of interest" description="Disordered" evidence="5">
    <location>
        <begin position="2030"/>
        <end position="2049"/>
    </location>
</feature>
<dbReference type="InterPro" id="IPR023213">
    <property type="entry name" value="CAT-like_dom_sf"/>
</dbReference>
<feature type="domain" description="Carrier" evidence="6">
    <location>
        <begin position="2048"/>
        <end position="2123"/>
    </location>
</feature>
<evidence type="ECO:0000256" key="2">
    <source>
        <dbReference type="ARBA" id="ARBA00006432"/>
    </source>
</evidence>
<feature type="compositionally biased region" description="Basic and acidic residues" evidence="5">
    <location>
        <begin position="1"/>
        <end position="25"/>
    </location>
</feature>
<dbReference type="PANTHER" id="PTHR45527:SF1">
    <property type="entry name" value="FATTY ACID SYNTHASE"/>
    <property type="match status" value="1"/>
</dbReference>
<evidence type="ECO:0000313" key="7">
    <source>
        <dbReference type="EMBL" id="EIE98986.1"/>
    </source>
</evidence>
<dbReference type="FunFam" id="1.10.1200.10:FF:000005">
    <property type="entry name" value="Nonribosomal peptide synthetase 1"/>
    <property type="match status" value="2"/>
</dbReference>
<name>I1D212_9PSEU</name>
<evidence type="ECO:0000256" key="5">
    <source>
        <dbReference type="SAM" id="MobiDB-lite"/>
    </source>
</evidence>
<dbReference type="CDD" id="cd05930">
    <property type="entry name" value="A_NRPS"/>
    <property type="match status" value="1"/>
</dbReference>
<dbReference type="HOGENOM" id="CLU_000022_0_3_11"/>
<evidence type="ECO:0000256" key="3">
    <source>
        <dbReference type="ARBA" id="ARBA00022450"/>
    </source>
</evidence>
<dbReference type="InterPro" id="IPR042099">
    <property type="entry name" value="ANL_N_sf"/>
</dbReference>
<evidence type="ECO:0000313" key="8">
    <source>
        <dbReference type="Proteomes" id="UP000005087"/>
    </source>
</evidence>
<dbReference type="InterPro" id="IPR006162">
    <property type="entry name" value="Ppantetheine_attach_site"/>
</dbReference>
<accession>I1D212</accession>
<dbReference type="FunFam" id="3.40.50.12780:FF:000012">
    <property type="entry name" value="Non-ribosomal peptide synthetase"/>
    <property type="match status" value="1"/>
</dbReference>
<dbReference type="Gene3D" id="3.30.559.30">
    <property type="entry name" value="Nonribosomal peptide synthetase, condensation domain"/>
    <property type="match status" value="2"/>
</dbReference>
<dbReference type="EMBL" id="CM001484">
    <property type="protein sequence ID" value="EIE98986.1"/>
    <property type="molecule type" value="Genomic_DNA"/>
</dbReference>
<reference evidence="8" key="2">
    <citation type="submission" date="2012-01" db="EMBL/GenBank/DDBJ databases">
        <title>Noncontiguous Finished sequence of chromosome of Saccharomonospora glauca K62.</title>
        <authorList>
            <consortium name="US DOE Joint Genome Institute"/>
            <person name="Lucas S."/>
            <person name="Han J."/>
            <person name="Lapidus A."/>
            <person name="Cheng J.-F."/>
            <person name="Goodwin L."/>
            <person name="Pitluck S."/>
            <person name="Peters L."/>
            <person name="Mikhailova N."/>
            <person name="Held B."/>
            <person name="Detter J.C."/>
            <person name="Han C."/>
            <person name="Tapia R."/>
            <person name="Land M."/>
            <person name="Hauser L."/>
            <person name="Kyrpides N."/>
            <person name="Ivanova N."/>
            <person name="Pagani I."/>
            <person name="Brambilla E.-M."/>
            <person name="Klenk H.-P."/>
            <person name="Woyke T."/>
        </authorList>
    </citation>
    <scope>NUCLEOTIDE SEQUENCE [LARGE SCALE GENOMIC DNA]</scope>
    <source>
        <strain evidence="8">K62</strain>
    </source>
</reference>
<dbReference type="GO" id="GO:0005829">
    <property type="term" value="C:cytosol"/>
    <property type="evidence" value="ECO:0007669"/>
    <property type="project" value="TreeGrafter"/>
</dbReference>
<organism evidence="7 8">
    <name type="scientific">Saccharomonospora glauca K62</name>
    <dbReference type="NCBI Taxonomy" id="928724"/>
    <lineage>
        <taxon>Bacteria</taxon>
        <taxon>Bacillati</taxon>
        <taxon>Actinomycetota</taxon>
        <taxon>Actinomycetes</taxon>
        <taxon>Pseudonocardiales</taxon>
        <taxon>Pseudonocardiaceae</taxon>
        <taxon>Saccharomonospora</taxon>
    </lineage>
</organism>
<dbReference type="Pfam" id="PF00975">
    <property type="entry name" value="Thioesterase"/>
    <property type="match status" value="1"/>
</dbReference>
<keyword evidence="8" id="KW-1185">Reference proteome</keyword>
<proteinExistence type="inferred from homology"/>
<gene>
    <name evidence="7" type="ORF">SacglDRAFT_02081</name>
</gene>
<dbReference type="Pfam" id="PF13193">
    <property type="entry name" value="AMP-binding_C"/>
    <property type="match status" value="2"/>
</dbReference>
<dbReference type="Gene3D" id="3.30.559.10">
    <property type="entry name" value="Chloramphenicol acetyltransferase-like domain"/>
    <property type="match status" value="2"/>
</dbReference>
<dbReference type="NCBIfam" id="TIGR01733">
    <property type="entry name" value="AA-adenyl-dom"/>
    <property type="match status" value="2"/>
</dbReference>
<dbReference type="Gene3D" id="3.40.50.12780">
    <property type="entry name" value="N-terminal domain of ligase-like"/>
    <property type="match status" value="2"/>
</dbReference>
<dbReference type="InterPro" id="IPR025110">
    <property type="entry name" value="AMP-bd_C"/>
</dbReference>
<dbReference type="Proteomes" id="UP000005087">
    <property type="component" value="Chromosome"/>
</dbReference>
<dbReference type="FunFam" id="3.30.300.30:FF:000010">
    <property type="entry name" value="Enterobactin synthetase component F"/>
    <property type="match status" value="1"/>
</dbReference>
<dbReference type="RefSeq" id="WP_005464211.1">
    <property type="nucleotide sequence ID" value="NZ_CM001484.1"/>
</dbReference>
<dbReference type="SMART" id="SM00823">
    <property type="entry name" value="PKS_PP"/>
    <property type="match status" value="2"/>
</dbReference>
<feature type="region of interest" description="Disordered" evidence="5">
    <location>
        <begin position="1"/>
        <end position="35"/>
    </location>
</feature>
<evidence type="ECO:0000256" key="4">
    <source>
        <dbReference type="ARBA" id="ARBA00022553"/>
    </source>
</evidence>
<dbReference type="InterPro" id="IPR000873">
    <property type="entry name" value="AMP-dep_synth/lig_dom"/>
</dbReference>
<dbReference type="GO" id="GO:0043041">
    <property type="term" value="P:amino acid activation for nonribosomal peptide biosynthetic process"/>
    <property type="evidence" value="ECO:0007669"/>
    <property type="project" value="TreeGrafter"/>
</dbReference>
<dbReference type="SUPFAM" id="SSF53474">
    <property type="entry name" value="alpha/beta-Hydrolases"/>
    <property type="match status" value="1"/>
</dbReference>
<protein>
    <submittedName>
        <fullName evidence="7">Amino acid adenylation enzyme/thioester reductase family protein</fullName>
    </submittedName>
</protein>
<dbReference type="Pfam" id="PF00668">
    <property type="entry name" value="Condensation"/>
    <property type="match status" value="2"/>
</dbReference>
<dbReference type="PANTHER" id="PTHR45527">
    <property type="entry name" value="NONRIBOSOMAL PEPTIDE SYNTHETASE"/>
    <property type="match status" value="1"/>
</dbReference>
<reference evidence="7 8" key="1">
    <citation type="submission" date="2011-09" db="EMBL/GenBank/DDBJ databases">
        <authorList>
            <consortium name="US DOE Joint Genome Institute (JGI-PGF)"/>
            <person name="Lucas S."/>
            <person name="Han J."/>
            <person name="Lapidus A."/>
            <person name="Cheng J.-F."/>
            <person name="Goodwin L."/>
            <person name="Pitluck S."/>
            <person name="Peters L."/>
            <person name="Land M.L."/>
            <person name="Hauser L."/>
            <person name="Brambilla E."/>
            <person name="Klenk H.-P."/>
            <person name="Woyke T.J."/>
        </authorList>
    </citation>
    <scope>NUCLEOTIDE SEQUENCE [LARGE SCALE GENOMIC DNA]</scope>
    <source>
        <strain evidence="7 8">K62</strain>
    </source>
</reference>
<evidence type="ECO:0000256" key="1">
    <source>
        <dbReference type="ARBA" id="ARBA00001957"/>
    </source>
</evidence>
<dbReference type="InterPro" id="IPR009081">
    <property type="entry name" value="PP-bd_ACP"/>
</dbReference>
<dbReference type="Gene3D" id="3.30.300.30">
    <property type="match status" value="2"/>
</dbReference>
<keyword evidence="4" id="KW-0597">Phosphoprotein</keyword>
<dbReference type="PROSITE" id="PS00455">
    <property type="entry name" value="AMP_BINDING"/>
    <property type="match status" value="2"/>
</dbReference>
<dbReference type="InterPro" id="IPR010071">
    <property type="entry name" value="AA_adenyl_dom"/>
</dbReference>
<comment type="similarity">
    <text evidence="2">Belongs to the ATP-dependent AMP-binding enzyme family.</text>
</comment>
<dbReference type="InterPro" id="IPR029058">
    <property type="entry name" value="AB_hydrolase_fold"/>
</dbReference>
<dbReference type="InterPro" id="IPR020845">
    <property type="entry name" value="AMP-binding_CS"/>
</dbReference>
<dbReference type="Pfam" id="PF00550">
    <property type="entry name" value="PP-binding"/>
    <property type="match status" value="2"/>
</dbReference>
<keyword evidence="3" id="KW-0596">Phosphopantetheine</keyword>
<dbReference type="PROSITE" id="PS00012">
    <property type="entry name" value="PHOSPHOPANTETHEINE"/>
    <property type="match status" value="2"/>
</dbReference>
<dbReference type="eggNOG" id="COG1020">
    <property type="taxonomic scope" value="Bacteria"/>
</dbReference>
<dbReference type="SUPFAM" id="SSF47336">
    <property type="entry name" value="ACP-like"/>
    <property type="match status" value="2"/>
</dbReference>
<dbReference type="PROSITE" id="PS50075">
    <property type="entry name" value="CARRIER"/>
    <property type="match status" value="2"/>
</dbReference>
<dbReference type="GO" id="GO:0009366">
    <property type="term" value="C:enterobactin synthetase complex"/>
    <property type="evidence" value="ECO:0007669"/>
    <property type="project" value="TreeGrafter"/>
</dbReference>
<dbReference type="InterPro" id="IPR020806">
    <property type="entry name" value="PKS_PP-bd"/>
</dbReference>
<dbReference type="Gene3D" id="3.40.50.1820">
    <property type="entry name" value="alpha/beta hydrolase"/>
    <property type="match status" value="1"/>
</dbReference>
<dbReference type="InterPro" id="IPR001242">
    <property type="entry name" value="Condensation_dom"/>
</dbReference>
<dbReference type="InterPro" id="IPR045851">
    <property type="entry name" value="AMP-bd_C_sf"/>
</dbReference>
<dbReference type="CDD" id="cd17643">
    <property type="entry name" value="A_NRPS_Cytc1-like"/>
    <property type="match status" value="1"/>
</dbReference>
<dbReference type="SUPFAM" id="SSF56801">
    <property type="entry name" value="Acetyl-CoA synthetase-like"/>
    <property type="match status" value="2"/>
</dbReference>
<dbReference type="Gene3D" id="1.10.1200.10">
    <property type="entry name" value="ACP-like"/>
    <property type="match status" value="2"/>
</dbReference>
<dbReference type="GO" id="GO:0008610">
    <property type="term" value="P:lipid biosynthetic process"/>
    <property type="evidence" value="ECO:0007669"/>
    <property type="project" value="UniProtKB-ARBA"/>
</dbReference>
<comment type="cofactor">
    <cofactor evidence="1">
        <name>pantetheine 4'-phosphate</name>
        <dbReference type="ChEBI" id="CHEBI:47942"/>
    </cofactor>
</comment>
<dbReference type="Pfam" id="PF00501">
    <property type="entry name" value="AMP-binding"/>
    <property type="match status" value="2"/>
</dbReference>
<dbReference type="GO" id="GO:0031177">
    <property type="term" value="F:phosphopantetheine binding"/>
    <property type="evidence" value="ECO:0007669"/>
    <property type="project" value="InterPro"/>
</dbReference>